<feature type="compositionally biased region" description="Low complexity" evidence="1">
    <location>
        <begin position="20"/>
        <end position="32"/>
    </location>
</feature>
<feature type="compositionally biased region" description="Polar residues" evidence="1">
    <location>
        <begin position="75"/>
        <end position="88"/>
    </location>
</feature>
<dbReference type="RefSeq" id="XP_037223599.1">
    <property type="nucleotide sequence ID" value="XM_037360714.1"/>
</dbReference>
<gene>
    <name evidence="2" type="ORF">MIND_00388300</name>
</gene>
<proteinExistence type="predicted"/>
<feature type="region of interest" description="Disordered" evidence="1">
    <location>
        <begin position="20"/>
        <end position="100"/>
    </location>
</feature>
<dbReference type="GeneID" id="59343230"/>
<keyword evidence="3" id="KW-1185">Reference proteome</keyword>
<organism evidence="2 3">
    <name type="scientific">Mycena indigotica</name>
    <dbReference type="NCBI Taxonomy" id="2126181"/>
    <lineage>
        <taxon>Eukaryota</taxon>
        <taxon>Fungi</taxon>
        <taxon>Dikarya</taxon>
        <taxon>Basidiomycota</taxon>
        <taxon>Agaricomycotina</taxon>
        <taxon>Agaricomycetes</taxon>
        <taxon>Agaricomycetidae</taxon>
        <taxon>Agaricales</taxon>
        <taxon>Marasmiineae</taxon>
        <taxon>Mycenaceae</taxon>
        <taxon>Mycena</taxon>
    </lineage>
</organism>
<dbReference type="OrthoDB" id="3021720at2759"/>
<feature type="region of interest" description="Disordered" evidence="1">
    <location>
        <begin position="134"/>
        <end position="188"/>
    </location>
</feature>
<evidence type="ECO:0000313" key="3">
    <source>
        <dbReference type="Proteomes" id="UP000636479"/>
    </source>
</evidence>
<feature type="compositionally biased region" description="Low complexity" evidence="1">
    <location>
        <begin position="147"/>
        <end position="168"/>
    </location>
</feature>
<sequence length="238" mass="25863">MTRCASPTGAVAFCYDFPVASTSSSHSSSSRLPRPRAHSPRPRRRPTPSPMRAFDSDDDDDDEHTQYASHPLPTPTGNQWTRGPSPTHLSPFYPPYPPALALPSSYESERSVLSAKGHVHCAVANKIRKARRSVDEAVPHLSPPPLAYSSSSSGSGSSAPSSPYSLPSDDFSGDEHDAEDDGVFGSPEMDAAELPQAESHHHTDASMAIKRRWAALSLSVRFGVFRAKRKMRDRVLSL</sequence>
<feature type="compositionally biased region" description="Basic residues" evidence="1">
    <location>
        <begin position="33"/>
        <end position="46"/>
    </location>
</feature>
<evidence type="ECO:0000313" key="2">
    <source>
        <dbReference type="EMBL" id="KAF7310149.1"/>
    </source>
</evidence>
<evidence type="ECO:0000256" key="1">
    <source>
        <dbReference type="SAM" id="MobiDB-lite"/>
    </source>
</evidence>
<dbReference type="AlphaFoldDB" id="A0A8H6WF46"/>
<dbReference type="EMBL" id="JACAZF010000003">
    <property type="protein sequence ID" value="KAF7310149.1"/>
    <property type="molecule type" value="Genomic_DNA"/>
</dbReference>
<protein>
    <submittedName>
        <fullName evidence="2">Uncharacterized protein</fullName>
    </submittedName>
</protein>
<reference evidence="2" key="1">
    <citation type="submission" date="2020-05" db="EMBL/GenBank/DDBJ databases">
        <title>Mycena genomes resolve the evolution of fungal bioluminescence.</title>
        <authorList>
            <person name="Tsai I.J."/>
        </authorList>
    </citation>
    <scope>NUCLEOTIDE SEQUENCE</scope>
    <source>
        <strain evidence="2">171206Taipei</strain>
    </source>
</reference>
<name>A0A8H6WF46_9AGAR</name>
<comment type="caution">
    <text evidence="2">The sequence shown here is derived from an EMBL/GenBank/DDBJ whole genome shotgun (WGS) entry which is preliminary data.</text>
</comment>
<dbReference type="Proteomes" id="UP000636479">
    <property type="component" value="Unassembled WGS sequence"/>
</dbReference>
<accession>A0A8H6WF46</accession>